<evidence type="ECO:0000256" key="1">
    <source>
        <dbReference type="ARBA" id="ARBA00004651"/>
    </source>
</evidence>
<evidence type="ECO:0000313" key="7">
    <source>
        <dbReference type="EMBL" id="HCK31252.1"/>
    </source>
</evidence>
<dbReference type="GO" id="GO:0005886">
    <property type="term" value="C:plasma membrane"/>
    <property type="evidence" value="ECO:0007669"/>
    <property type="project" value="UniProtKB-SubCell"/>
</dbReference>
<name>A0A3D2SR30_9GAMM</name>
<feature type="transmembrane region" description="Helical" evidence="6">
    <location>
        <begin position="81"/>
        <end position="106"/>
    </location>
</feature>
<comment type="subcellular location">
    <subcellularLocation>
        <location evidence="1">Cell membrane</location>
        <topology evidence="1">Multi-pass membrane protein</topology>
    </subcellularLocation>
</comment>
<keyword evidence="5 6" id="KW-0472">Membrane</keyword>
<dbReference type="Proteomes" id="UP000263596">
    <property type="component" value="Unassembled WGS sequence"/>
</dbReference>
<feature type="transmembrane region" description="Helical" evidence="6">
    <location>
        <begin position="169"/>
        <end position="191"/>
    </location>
</feature>
<feature type="transmembrane region" description="Helical" evidence="6">
    <location>
        <begin position="42"/>
        <end position="60"/>
    </location>
</feature>
<feature type="transmembrane region" description="Helical" evidence="6">
    <location>
        <begin position="388"/>
        <end position="406"/>
    </location>
</feature>
<protein>
    <submittedName>
        <fullName evidence="7">Flippase</fullName>
    </submittedName>
</protein>
<dbReference type="InterPro" id="IPR050833">
    <property type="entry name" value="Poly_Biosynth_Transport"/>
</dbReference>
<dbReference type="Pfam" id="PF01943">
    <property type="entry name" value="Polysacc_synt"/>
    <property type="match status" value="1"/>
</dbReference>
<evidence type="ECO:0000256" key="5">
    <source>
        <dbReference type="ARBA" id="ARBA00023136"/>
    </source>
</evidence>
<feature type="transmembrane region" description="Helical" evidence="6">
    <location>
        <begin position="324"/>
        <end position="351"/>
    </location>
</feature>
<dbReference type="PANTHER" id="PTHR30250:SF11">
    <property type="entry name" value="O-ANTIGEN TRANSPORTER-RELATED"/>
    <property type="match status" value="1"/>
</dbReference>
<evidence type="ECO:0000313" key="8">
    <source>
        <dbReference type="Proteomes" id="UP000263596"/>
    </source>
</evidence>
<dbReference type="RefSeq" id="WP_049175372.1">
    <property type="nucleotide sequence ID" value="NZ_BHGA01000007.1"/>
</dbReference>
<dbReference type="AlphaFoldDB" id="A0A3D2SR30"/>
<feature type="transmembrane region" description="Helical" evidence="6">
    <location>
        <begin position="112"/>
        <end position="135"/>
    </location>
</feature>
<evidence type="ECO:0000256" key="4">
    <source>
        <dbReference type="ARBA" id="ARBA00022989"/>
    </source>
</evidence>
<sequence>MNISQKKEIFSLYTIQVANMILPLLAFTYIANILGVAGLGKIAFYQTINTLCCFVVDFGFTMSAARSLSLNLNNKSEIDTIYVNVQFCKFFIWVGLNLIFLIYFLIQGNLNPDLYICLVAFLASITSVITPTWVFQGFTKNSILAIYSLIGRVLAVTATILIVKSKSDLMLAIYIQAFFGAIIGILCAIYVRNTLKIKFEISRLTLNKMKELYYEGYHNFMAFIFTLGHTYINPLLVKFFLGDVALGLYSTAEKVVSVLKQAFYPISQAFYAKMCILASDFKYSELIKSSKKIGIFFSSLCIIALILNFSIGDLVYSKIFGSEFQISGLVTLMIFTQWIISIAIILVNLIIVPIGKSYILKRVYSVGILVQAILVIPLISLFAIKGLLVSVLITEIVLTLIFAFYLKSFFKSKNNKSIGGSI</sequence>
<dbReference type="EMBL" id="DPVE01000251">
    <property type="protein sequence ID" value="HCK31252.1"/>
    <property type="molecule type" value="Genomic_DNA"/>
</dbReference>
<dbReference type="PANTHER" id="PTHR30250">
    <property type="entry name" value="PST FAMILY PREDICTED COLANIC ACID TRANSPORTER"/>
    <property type="match status" value="1"/>
</dbReference>
<organism evidence="7 8">
    <name type="scientific">Acinetobacter ursingii</name>
    <dbReference type="NCBI Taxonomy" id="108980"/>
    <lineage>
        <taxon>Bacteria</taxon>
        <taxon>Pseudomonadati</taxon>
        <taxon>Pseudomonadota</taxon>
        <taxon>Gammaproteobacteria</taxon>
        <taxon>Moraxellales</taxon>
        <taxon>Moraxellaceae</taxon>
        <taxon>Acinetobacter</taxon>
    </lineage>
</organism>
<feature type="transmembrane region" description="Helical" evidence="6">
    <location>
        <begin position="12"/>
        <end position="36"/>
    </location>
</feature>
<feature type="transmembrane region" description="Helical" evidence="6">
    <location>
        <begin position="142"/>
        <end position="163"/>
    </location>
</feature>
<gene>
    <name evidence="7" type="ORF">DHW29_14410</name>
</gene>
<feature type="transmembrane region" description="Helical" evidence="6">
    <location>
        <begin position="363"/>
        <end position="382"/>
    </location>
</feature>
<accession>A0A3D2SR30</accession>
<evidence type="ECO:0000256" key="2">
    <source>
        <dbReference type="ARBA" id="ARBA00022475"/>
    </source>
</evidence>
<feature type="transmembrane region" description="Helical" evidence="6">
    <location>
        <begin position="293"/>
        <end position="312"/>
    </location>
</feature>
<keyword evidence="2" id="KW-1003">Cell membrane</keyword>
<comment type="caution">
    <text evidence="7">The sequence shown here is derived from an EMBL/GenBank/DDBJ whole genome shotgun (WGS) entry which is preliminary data.</text>
</comment>
<keyword evidence="3 6" id="KW-0812">Transmembrane</keyword>
<keyword evidence="4 6" id="KW-1133">Transmembrane helix</keyword>
<reference evidence="7 8" key="1">
    <citation type="journal article" date="2018" name="Nat. Biotechnol.">
        <title>A standardized bacterial taxonomy based on genome phylogeny substantially revises the tree of life.</title>
        <authorList>
            <person name="Parks D.H."/>
            <person name="Chuvochina M."/>
            <person name="Waite D.W."/>
            <person name="Rinke C."/>
            <person name="Skarshewski A."/>
            <person name="Chaumeil P.A."/>
            <person name="Hugenholtz P."/>
        </authorList>
    </citation>
    <scope>NUCLEOTIDE SEQUENCE [LARGE SCALE GENOMIC DNA]</scope>
    <source>
        <strain evidence="7">UBA9669</strain>
    </source>
</reference>
<dbReference type="InterPro" id="IPR002797">
    <property type="entry name" value="Polysacc_synth"/>
</dbReference>
<evidence type="ECO:0000256" key="3">
    <source>
        <dbReference type="ARBA" id="ARBA00022692"/>
    </source>
</evidence>
<proteinExistence type="predicted"/>
<evidence type="ECO:0000256" key="6">
    <source>
        <dbReference type="SAM" id="Phobius"/>
    </source>
</evidence>